<accession>N9ZE00</accession>
<organism evidence="1 2">
    <name type="scientific">Enterocloster bolteae 90B8</name>
    <dbReference type="NCBI Taxonomy" id="997897"/>
    <lineage>
        <taxon>Bacteria</taxon>
        <taxon>Bacillati</taxon>
        <taxon>Bacillota</taxon>
        <taxon>Clostridia</taxon>
        <taxon>Lachnospirales</taxon>
        <taxon>Lachnospiraceae</taxon>
        <taxon>Enterocloster</taxon>
    </lineage>
</organism>
<name>N9ZE00_9FIRM</name>
<dbReference type="PATRIC" id="fig|997897.5.peg.2823"/>
<sequence>MRSPMSSNLVCLIEQAIDDCYFKGEGRVNDEKGLSIYAEWTDSKNEGYSVMLITIKENGIVRFSYCDYGTQCAN</sequence>
<dbReference type="EMBL" id="AGYG01000019">
    <property type="protein sequence ID" value="ENZ38075.1"/>
    <property type="molecule type" value="Genomic_DNA"/>
</dbReference>
<evidence type="ECO:0000313" key="2">
    <source>
        <dbReference type="Proteomes" id="UP000013041"/>
    </source>
</evidence>
<protein>
    <submittedName>
        <fullName evidence="1">Uncharacterized protein</fullName>
    </submittedName>
</protein>
<reference evidence="1 2" key="1">
    <citation type="submission" date="2013-01" db="EMBL/GenBank/DDBJ databases">
        <title>The Genome Sequence of Clostridium bolteae 90B8.</title>
        <authorList>
            <consortium name="The Broad Institute Genome Sequencing Platform"/>
            <person name="Earl A."/>
            <person name="Ward D."/>
            <person name="Feldgarden M."/>
            <person name="Gevers D."/>
            <person name="Courvalin P."/>
            <person name="Lambert T."/>
            <person name="Walker B."/>
            <person name="Young S.K."/>
            <person name="Zeng Q."/>
            <person name="Gargeya S."/>
            <person name="Fitzgerald M."/>
            <person name="Haas B."/>
            <person name="Abouelleil A."/>
            <person name="Alvarado L."/>
            <person name="Arachchi H.M."/>
            <person name="Berlin A.M."/>
            <person name="Chapman S.B."/>
            <person name="Dewar J."/>
            <person name="Goldberg J."/>
            <person name="Griggs A."/>
            <person name="Gujja S."/>
            <person name="Hansen M."/>
            <person name="Howarth C."/>
            <person name="Imamovic A."/>
            <person name="Larimer J."/>
            <person name="McCowan C."/>
            <person name="Murphy C."/>
            <person name="Neiman D."/>
            <person name="Pearson M."/>
            <person name="Priest M."/>
            <person name="Roberts A."/>
            <person name="Saif S."/>
            <person name="Shea T."/>
            <person name="Sisk P."/>
            <person name="Sykes S."/>
            <person name="Wortman J."/>
            <person name="Nusbaum C."/>
            <person name="Birren B."/>
        </authorList>
    </citation>
    <scope>NUCLEOTIDE SEQUENCE [LARGE SCALE GENOMIC DNA]</scope>
    <source>
        <strain evidence="1 2">90B8</strain>
    </source>
</reference>
<evidence type="ECO:0000313" key="1">
    <source>
        <dbReference type="EMBL" id="ENZ38075.1"/>
    </source>
</evidence>
<gene>
    <name evidence="1" type="ORF">HMPREF1097_02657</name>
</gene>
<dbReference type="AlphaFoldDB" id="N9ZE00"/>
<comment type="caution">
    <text evidence="1">The sequence shown here is derived from an EMBL/GenBank/DDBJ whole genome shotgun (WGS) entry which is preliminary data.</text>
</comment>
<proteinExistence type="predicted"/>
<dbReference type="Proteomes" id="UP000013041">
    <property type="component" value="Unassembled WGS sequence"/>
</dbReference>
<dbReference type="RefSeq" id="WP_002572367.1">
    <property type="nucleotide sequence ID" value="NZ_KB851154.1"/>
</dbReference>
<dbReference type="HOGENOM" id="CLU_2681128_0_0_9"/>